<comment type="caution">
    <text evidence="1">The sequence shown here is derived from an EMBL/GenBank/DDBJ whole genome shotgun (WGS) entry which is preliminary data.</text>
</comment>
<evidence type="ECO:0000313" key="1">
    <source>
        <dbReference type="EMBL" id="MCL9813517.1"/>
    </source>
</evidence>
<protein>
    <recommendedName>
        <fullName evidence="3">Lipoprotein</fullName>
    </recommendedName>
</protein>
<keyword evidence="2" id="KW-1185">Reference proteome</keyword>
<dbReference type="Proteomes" id="UP001202674">
    <property type="component" value="Unassembled WGS sequence"/>
</dbReference>
<evidence type="ECO:0000313" key="2">
    <source>
        <dbReference type="Proteomes" id="UP001202674"/>
    </source>
</evidence>
<dbReference type="EMBL" id="JAKRVY010000003">
    <property type="protein sequence ID" value="MCL9813517.1"/>
    <property type="molecule type" value="Genomic_DNA"/>
</dbReference>
<reference evidence="1 2" key="1">
    <citation type="journal article" date="2022" name="Syst. Appl. Microbiol.">
        <title>Natronocalculus amylovorans gen. nov., sp. nov., and Natranaeroarchaeum aerophilus sp. nov., dominant culturable amylolytic natronoarchaea from hypersaline soda lakes in southwestern Siberia.</title>
        <authorList>
            <person name="Sorokin D.Y."/>
            <person name="Elcheninov A.G."/>
            <person name="Khizhniak T.V."/>
            <person name="Koenen M."/>
            <person name="Bale N.J."/>
            <person name="Damste J.S.S."/>
            <person name="Kublanov I.V."/>
        </authorList>
    </citation>
    <scope>NUCLEOTIDE SEQUENCE [LARGE SCALE GENOMIC DNA]</scope>
    <source>
        <strain evidence="1 2">AArc-St1-1</strain>
    </source>
</reference>
<organism evidence="1 2">
    <name type="scientific">Natranaeroarchaeum aerophilus</name>
    <dbReference type="NCBI Taxonomy" id="2917711"/>
    <lineage>
        <taxon>Archaea</taxon>
        <taxon>Methanobacteriati</taxon>
        <taxon>Methanobacteriota</taxon>
        <taxon>Stenosarchaea group</taxon>
        <taxon>Halobacteria</taxon>
        <taxon>Halobacteriales</taxon>
        <taxon>Natronoarchaeaceae</taxon>
        <taxon>Natranaeroarchaeum</taxon>
    </lineage>
</organism>
<accession>A0AAE3FPZ6</accession>
<evidence type="ECO:0008006" key="3">
    <source>
        <dbReference type="Google" id="ProtNLM"/>
    </source>
</evidence>
<sequence length="174" mass="19628">MISRRHLLGVLPASVAISGCTSGQDSFESERCPQLPETTEQYCTTGEDIPVELTVEPETVSRNEKVAITVSVSDGSVGINPGTYGYYQWENGSWRARVLEESNHWMELHSEDEFTWELLFDKHTTTSHENPKRMRIPLAPMTVSAENAFSILTRTEERLLSLGARIREERPGDD</sequence>
<name>A0AAE3FPZ6_9EURY</name>
<dbReference type="PROSITE" id="PS51257">
    <property type="entry name" value="PROKAR_LIPOPROTEIN"/>
    <property type="match status" value="1"/>
</dbReference>
<proteinExistence type="predicted"/>
<gene>
    <name evidence="1" type="ORF">AArcSt11_07605</name>
</gene>
<dbReference type="AlphaFoldDB" id="A0AAE3FPZ6"/>
<dbReference type="RefSeq" id="WP_250595999.1">
    <property type="nucleotide sequence ID" value="NZ_JAKRVY010000003.1"/>
</dbReference>